<sequence>MRCTPSPLASGSGRCIAQTLTDKVTRLKAPDAQAAPLHIPARDRAPIQRLHFQDEYPMSQLTALIAQAKAGLSVQQNIPQERWEAIATQCGAAEIAEIKTRIASLKAAREAVEDWDGDTRDDLYFAIAHFTRLLELATAHVQGE</sequence>
<gene>
    <name evidence="1" type="ordered locus">PFL_2700</name>
</gene>
<dbReference type="eggNOG" id="ENOG5031UI9">
    <property type="taxonomic scope" value="Bacteria"/>
</dbReference>
<reference evidence="1 2" key="1">
    <citation type="journal article" date="2005" name="Nat. Biotechnol.">
        <title>Complete genome sequence of the plant commensal Pseudomonas fluorescens Pf-5.</title>
        <authorList>
            <person name="Paulsen I.T."/>
            <person name="Press C.M."/>
            <person name="Ravel J."/>
            <person name="Kobayashi D.Y."/>
            <person name="Myers G.S."/>
            <person name="Mavrodi D.V."/>
            <person name="DeBoy R.T."/>
            <person name="Seshadri R."/>
            <person name="Ren Q."/>
            <person name="Madupu R."/>
            <person name="Dodson R.J."/>
            <person name="Durkin A.S."/>
            <person name="Brinkac L.M."/>
            <person name="Daugherty S.C."/>
            <person name="Sullivan S.A."/>
            <person name="Rosovitz M.J."/>
            <person name="Gwinn M.L."/>
            <person name="Zhou L."/>
            <person name="Schneider D.J."/>
            <person name="Cartinhour S.W."/>
            <person name="Nelson W.C."/>
            <person name="Weidman J."/>
            <person name="Watkins K."/>
            <person name="Tran K."/>
            <person name="Khouri H."/>
            <person name="Pierson E.A."/>
            <person name="Pierson L.S.III."/>
            <person name="Thomashow L.S."/>
            <person name="Loper J.E."/>
        </authorList>
    </citation>
    <scope>NUCLEOTIDE SEQUENCE [LARGE SCALE GENOMIC DNA]</scope>
    <source>
        <strain evidence="2">ATCC BAA-477 / NRRL B-23932 / Pf-5</strain>
    </source>
</reference>
<dbReference type="AlphaFoldDB" id="Q4KD76"/>
<organism evidence="1 2">
    <name type="scientific">Pseudomonas fluorescens (strain ATCC BAA-477 / NRRL B-23932 / Pf-5)</name>
    <dbReference type="NCBI Taxonomy" id="220664"/>
    <lineage>
        <taxon>Bacteria</taxon>
        <taxon>Pseudomonadati</taxon>
        <taxon>Pseudomonadota</taxon>
        <taxon>Gammaproteobacteria</taxon>
        <taxon>Pseudomonadales</taxon>
        <taxon>Pseudomonadaceae</taxon>
        <taxon>Pseudomonas</taxon>
    </lineage>
</organism>
<evidence type="ECO:0000313" key="1">
    <source>
        <dbReference type="EMBL" id="AAY91973.1"/>
    </source>
</evidence>
<proteinExistence type="predicted"/>
<dbReference type="KEGG" id="pfl:PFL_2700"/>
<evidence type="ECO:0000313" key="2">
    <source>
        <dbReference type="Proteomes" id="UP000008540"/>
    </source>
</evidence>
<accession>Q4KD76</accession>
<protein>
    <submittedName>
        <fullName evidence="1">Uncharacterized protein</fullName>
    </submittedName>
</protein>
<dbReference type="HOGENOM" id="CLU_1794804_0_0_6"/>
<dbReference type="EMBL" id="CP000076">
    <property type="protein sequence ID" value="AAY91973.1"/>
    <property type="molecule type" value="Genomic_DNA"/>
</dbReference>
<dbReference type="Proteomes" id="UP000008540">
    <property type="component" value="Chromosome"/>
</dbReference>
<name>Q4KD76_PSEF5</name>